<dbReference type="KEGG" id="cdep:91084698"/>
<feature type="region of interest" description="Disordered" evidence="1">
    <location>
        <begin position="1"/>
        <end position="84"/>
    </location>
</feature>
<organism evidence="2 3">
    <name type="scientific">Cryptococcus depauperatus CBS 7841</name>
    <dbReference type="NCBI Taxonomy" id="1295531"/>
    <lineage>
        <taxon>Eukaryota</taxon>
        <taxon>Fungi</taxon>
        <taxon>Dikarya</taxon>
        <taxon>Basidiomycota</taxon>
        <taxon>Agaricomycotina</taxon>
        <taxon>Tremellomycetes</taxon>
        <taxon>Tremellales</taxon>
        <taxon>Cryptococcaceae</taxon>
        <taxon>Cryptococcus</taxon>
    </lineage>
</organism>
<dbReference type="PANTHER" id="PTHR23057:SF0">
    <property type="entry name" value="JUXTAPOSED WITH ANOTHER ZINC FINGER PROTEIN 1"/>
    <property type="match status" value="1"/>
</dbReference>
<dbReference type="VEuPathDB" id="FungiDB:L203_06267"/>
<evidence type="ECO:0000256" key="1">
    <source>
        <dbReference type="SAM" id="MobiDB-lite"/>
    </source>
</evidence>
<gene>
    <name evidence="2" type="ORF">L203_100482</name>
</gene>
<dbReference type="AlphaFoldDB" id="A0A1E3HLU7"/>
<dbReference type="Proteomes" id="UP000094043">
    <property type="component" value="Chromosome 1"/>
</dbReference>
<reference evidence="2" key="2">
    <citation type="journal article" date="2022" name="Elife">
        <title>Obligate sexual reproduction of a homothallic fungus closely related to the Cryptococcus pathogenic species complex.</title>
        <authorList>
            <person name="Passer A.R."/>
            <person name="Clancey S.A."/>
            <person name="Shea T."/>
            <person name="David-Palma M."/>
            <person name="Averette A.F."/>
            <person name="Boekhout T."/>
            <person name="Porcel B.M."/>
            <person name="Nowrousian M."/>
            <person name="Cuomo C.A."/>
            <person name="Sun S."/>
            <person name="Heitman J."/>
            <person name="Coelho M.A."/>
        </authorList>
    </citation>
    <scope>NUCLEOTIDE SEQUENCE</scope>
    <source>
        <strain evidence="2">CBS 7841</strain>
    </source>
</reference>
<accession>A0A1E3HLU7</accession>
<feature type="compositionally biased region" description="Polar residues" evidence="1">
    <location>
        <begin position="12"/>
        <end position="24"/>
    </location>
</feature>
<keyword evidence="3" id="KW-1185">Reference proteome</keyword>
<dbReference type="OrthoDB" id="1662883at2759"/>
<dbReference type="RefSeq" id="XP_066066038.1">
    <property type="nucleotide sequence ID" value="XM_066209941.1"/>
</dbReference>
<protein>
    <submittedName>
        <fullName evidence="2">Uncharacterized protein</fullName>
    </submittedName>
</protein>
<dbReference type="EMBL" id="CP143784">
    <property type="protein sequence ID" value="WVN85337.1"/>
    <property type="molecule type" value="Genomic_DNA"/>
</dbReference>
<dbReference type="PANTHER" id="PTHR23057">
    <property type="entry name" value="JUXTAPOSED WITH ANOTHER ZINC FINGER PROTEIN 1"/>
    <property type="match status" value="1"/>
</dbReference>
<feature type="region of interest" description="Disordered" evidence="1">
    <location>
        <begin position="377"/>
        <end position="410"/>
    </location>
</feature>
<dbReference type="InterPro" id="IPR051580">
    <property type="entry name" value="ZnF-Chromatin_assoc"/>
</dbReference>
<dbReference type="GeneID" id="91084698"/>
<proteinExistence type="predicted"/>
<reference evidence="2" key="3">
    <citation type="submission" date="2024-01" db="EMBL/GenBank/DDBJ databases">
        <authorList>
            <person name="Coelho M.A."/>
            <person name="David-Palma M."/>
            <person name="Shea T."/>
            <person name="Sun S."/>
            <person name="Cuomo C.A."/>
            <person name="Heitman J."/>
        </authorList>
    </citation>
    <scope>NUCLEOTIDE SEQUENCE</scope>
    <source>
        <strain evidence="2">CBS 7841</strain>
    </source>
</reference>
<evidence type="ECO:0000313" key="2">
    <source>
        <dbReference type="EMBL" id="WVN85337.1"/>
    </source>
</evidence>
<reference evidence="2" key="1">
    <citation type="submission" date="2016-06" db="EMBL/GenBank/DDBJ databases">
        <authorList>
            <person name="Cuomo C."/>
            <person name="Litvintseva A."/>
            <person name="Heitman J."/>
            <person name="Chen Y."/>
            <person name="Sun S."/>
            <person name="Springer D."/>
            <person name="Dromer F."/>
            <person name="Young S."/>
            <person name="Zeng Q."/>
            <person name="Chapman S."/>
            <person name="Gujja S."/>
            <person name="Saif S."/>
            <person name="Birren B."/>
        </authorList>
    </citation>
    <scope>NUCLEOTIDE SEQUENCE</scope>
    <source>
        <strain evidence="2">CBS 7841</strain>
    </source>
</reference>
<evidence type="ECO:0000313" key="3">
    <source>
        <dbReference type="Proteomes" id="UP000094043"/>
    </source>
</evidence>
<dbReference type="Gene3D" id="3.30.160.60">
    <property type="entry name" value="Classic Zinc Finger"/>
    <property type="match status" value="1"/>
</dbReference>
<sequence>MPFPPVMPIGQQPLSIPSSSSGTHQGFGLHTAGNSFPRQASFGMQGGQGSMSKWESHPTIPSHVQSNTLESSSSGSSSGGMVSGLSALMRSKGNADSDMASFLPNGGAQSSLSSNPHVGFHPASYGGGNLGFAAMALGSSAQGVAGSYLGSSNMGMSISPPHWGSLGSGSFVGSMGVFGTSLIKEREGRERELEARYVKDFSCCGKKLNGLHELLEHYEEEHANLAPNMRMAALNATQGNTPRNVSNPFIQTSCAPAAVVPPQLQAPQPPLPSDVPQPPGMMDIEMEDPSPYPQPVNMAQIQQQPQPYEIRTPTLAGQSGSPWAVAFRPQMLPTQPQCVPPSLLSYAPPTPSHSGVPTPILSAPSPMILTPEQVAARAERKARKKAEKAARDEGSASETEAGLGQPGEKKFPCPIEGCDKVYKQANGLKYHLTRSINSGHGTIPPAQLAALVGEKGGEVDF</sequence>
<name>A0A1E3HLU7_9TREE</name>
<dbReference type="GO" id="GO:0005634">
    <property type="term" value="C:nucleus"/>
    <property type="evidence" value="ECO:0007669"/>
    <property type="project" value="TreeGrafter"/>
</dbReference>